<evidence type="ECO:0000256" key="7">
    <source>
        <dbReference type="ARBA" id="ARBA00023291"/>
    </source>
</evidence>
<dbReference type="EMBL" id="JANCPR020000058">
    <property type="protein sequence ID" value="MDJ1137483.1"/>
    <property type="molecule type" value="Genomic_DNA"/>
</dbReference>
<evidence type="ECO:0000259" key="9">
    <source>
        <dbReference type="PROSITE" id="PS51379"/>
    </source>
</evidence>
<keyword evidence="4 8" id="KW-0249">Electron transport</keyword>
<comment type="caution">
    <text evidence="10">The sequence shown here is derived from an EMBL/GenBank/DDBJ whole genome shotgun (WGS) entry which is preliminary data.</text>
</comment>
<dbReference type="Pfam" id="PF13370">
    <property type="entry name" value="Fer4_13"/>
    <property type="match status" value="1"/>
</dbReference>
<keyword evidence="3 8" id="KW-0479">Metal-binding</keyword>
<evidence type="ECO:0000256" key="1">
    <source>
        <dbReference type="ARBA" id="ARBA00001927"/>
    </source>
</evidence>
<dbReference type="SUPFAM" id="SSF54862">
    <property type="entry name" value="4Fe-4S ferredoxins"/>
    <property type="match status" value="1"/>
</dbReference>
<evidence type="ECO:0000256" key="6">
    <source>
        <dbReference type="ARBA" id="ARBA00023014"/>
    </source>
</evidence>
<keyword evidence="6 8" id="KW-0411">Iron-sulfur</keyword>
<evidence type="ECO:0000256" key="3">
    <source>
        <dbReference type="ARBA" id="ARBA00022723"/>
    </source>
</evidence>
<dbReference type="PROSITE" id="PS51379">
    <property type="entry name" value="4FE4S_FER_2"/>
    <property type="match status" value="1"/>
</dbReference>
<evidence type="ECO:0000256" key="4">
    <source>
        <dbReference type="ARBA" id="ARBA00022982"/>
    </source>
</evidence>
<dbReference type="PANTHER" id="PTHR36923">
    <property type="entry name" value="FERREDOXIN"/>
    <property type="match status" value="1"/>
</dbReference>
<dbReference type="InterPro" id="IPR017896">
    <property type="entry name" value="4Fe4S_Fe-S-bd"/>
</dbReference>
<protein>
    <recommendedName>
        <fullName evidence="8">Ferredoxin</fullName>
    </recommendedName>
</protein>
<keyword evidence="5 8" id="KW-0408">Iron</keyword>
<name>A0ABT7A827_9ACTN</name>
<evidence type="ECO:0000313" key="11">
    <source>
        <dbReference type="Proteomes" id="UP001214441"/>
    </source>
</evidence>
<evidence type="ECO:0000313" key="10">
    <source>
        <dbReference type="EMBL" id="MDJ1137483.1"/>
    </source>
</evidence>
<dbReference type="PRINTS" id="PR00352">
    <property type="entry name" value="3FE4SFRDOXIN"/>
</dbReference>
<accession>A0ABT7A827</accession>
<organism evidence="10 11">
    <name type="scientific">Streptomyces iconiensis</name>
    <dbReference type="NCBI Taxonomy" id="1384038"/>
    <lineage>
        <taxon>Bacteria</taxon>
        <taxon>Bacillati</taxon>
        <taxon>Actinomycetota</taxon>
        <taxon>Actinomycetes</taxon>
        <taxon>Kitasatosporales</taxon>
        <taxon>Streptomycetaceae</taxon>
        <taxon>Streptomyces</taxon>
    </lineage>
</organism>
<dbReference type="InterPro" id="IPR001080">
    <property type="entry name" value="3Fe4S_ferredoxin"/>
</dbReference>
<keyword evidence="11" id="KW-1185">Reference proteome</keyword>
<dbReference type="RefSeq" id="WP_274047246.1">
    <property type="nucleotide sequence ID" value="NZ_JANCPR020000058.1"/>
</dbReference>
<gene>
    <name evidence="10" type="ORF">NMN56_037135</name>
</gene>
<keyword evidence="7" id="KW-0003">3Fe-4S</keyword>
<keyword evidence="2 8" id="KW-0813">Transport</keyword>
<evidence type="ECO:0000256" key="5">
    <source>
        <dbReference type="ARBA" id="ARBA00023004"/>
    </source>
</evidence>
<evidence type="ECO:0000256" key="8">
    <source>
        <dbReference type="RuleBase" id="RU368020"/>
    </source>
</evidence>
<dbReference type="Proteomes" id="UP001214441">
    <property type="component" value="Unassembled WGS sequence"/>
</dbReference>
<comment type="cofactor">
    <cofactor evidence="1">
        <name>[3Fe-4S] cluster</name>
        <dbReference type="ChEBI" id="CHEBI:21137"/>
    </cofactor>
</comment>
<sequence>MRITADTDRCLGAGQCVLSAPDLFDQSDEGTVVVLAGTAAEDDRQRLEETVALCPSQAIAVEG</sequence>
<comment type="function">
    <text evidence="8">Ferredoxins are iron-sulfur proteins that transfer electrons in a wide variety of metabolic reactions.</text>
</comment>
<proteinExistence type="predicted"/>
<reference evidence="10 11" key="1">
    <citation type="submission" date="2023-05" db="EMBL/GenBank/DDBJ databases">
        <title>Streptantibioticus silvisoli sp. nov., acidotolerant actinomycetes 1 from pine litter.</title>
        <authorList>
            <person name="Swiecimska M."/>
            <person name="Golinska P."/>
            <person name="Sangal V."/>
            <person name="Wachnowicz B."/>
            <person name="Goodfellow M."/>
        </authorList>
    </citation>
    <scope>NUCLEOTIDE SEQUENCE [LARGE SCALE GENOMIC DNA]</scope>
    <source>
        <strain evidence="10 11">DSM 42109</strain>
    </source>
</reference>
<feature type="domain" description="4Fe-4S ferredoxin-type" evidence="9">
    <location>
        <begin position="1"/>
        <end position="29"/>
    </location>
</feature>
<evidence type="ECO:0000256" key="2">
    <source>
        <dbReference type="ARBA" id="ARBA00022448"/>
    </source>
</evidence>
<dbReference type="InterPro" id="IPR051269">
    <property type="entry name" value="Fe-S_cluster_ET"/>
</dbReference>
<dbReference type="PANTHER" id="PTHR36923:SF3">
    <property type="entry name" value="FERREDOXIN"/>
    <property type="match status" value="1"/>
</dbReference>
<dbReference type="Gene3D" id="3.30.70.20">
    <property type="match status" value="1"/>
</dbReference>